<feature type="transmembrane region" description="Helical" evidence="1">
    <location>
        <begin position="40"/>
        <end position="57"/>
    </location>
</feature>
<proteinExistence type="predicted"/>
<dbReference type="AlphaFoldDB" id="X1VVA3"/>
<keyword evidence="1" id="KW-0812">Transmembrane</keyword>
<evidence type="ECO:0000256" key="1">
    <source>
        <dbReference type="SAM" id="Phobius"/>
    </source>
</evidence>
<accession>X1VVA3</accession>
<name>X1VVA3_9ZZZZ</name>
<evidence type="ECO:0000313" key="2">
    <source>
        <dbReference type="EMBL" id="GAJ21831.1"/>
    </source>
</evidence>
<sequence>MDNFFEIGDLGIVRDIPLELTQLESANQALRSGLKKQKNITGILIVCLVGLVIYIAIKIPPGTQEDK</sequence>
<keyword evidence="1" id="KW-1133">Transmembrane helix</keyword>
<dbReference type="EMBL" id="BARW01038304">
    <property type="protein sequence ID" value="GAJ21831.1"/>
    <property type="molecule type" value="Genomic_DNA"/>
</dbReference>
<comment type="caution">
    <text evidence="2">The sequence shown here is derived from an EMBL/GenBank/DDBJ whole genome shotgun (WGS) entry which is preliminary data.</text>
</comment>
<keyword evidence="1" id="KW-0472">Membrane</keyword>
<organism evidence="2">
    <name type="scientific">marine sediment metagenome</name>
    <dbReference type="NCBI Taxonomy" id="412755"/>
    <lineage>
        <taxon>unclassified sequences</taxon>
        <taxon>metagenomes</taxon>
        <taxon>ecological metagenomes</taxon>
    </lineage>
</organism>
<reference evidence="2" key="1">
    <citation type="journal article" date="2014" name="Front. Microbiol.">
        <title>High frequency of phylogenetically diverse reductive dehalogenase-homologous genes in deep subseafloor sedimentary metagenomes.</title>
        <authorList>
            <person name="Kawai M."/>
            <person name="Futagami T."/>
            <person name="Toyoda A."/>
            <person name="Takaki Y."/>
            <person name="Nishi S."/>
            <person name="Hori S."/>
            <person name="Arai W."/>
            <person name="Tsubouchi T."/>
            <person name="Morono Y."/>
            <person name="Uchiyama I."/>
            <person name="Ito T."/>
            <person name="Fujiyama A."/>
            <person name="Inagaki F."/>
            <person name="Takami H."/>
        </authorList>
    </citation>
    <scope>NUCLEOTIDE SEQUENCE</scope>
    <source>
        <strain evidence="2">Expedition CK06-06</strain>
    </source>
</reference>
<gene>
    <name evidence="2" type="ORF">S12H4_58833</name>
</gene>
<protein>
    <submittedName>
        <fullName evidence="2">Uncharacterized protein</fullName>
    </submittedName>
</protein>